<sequence length="221" mass="24379">MDDSPAGSSGYTFNGFLVNTSLGHNFSNLGLQEPPSSGVGTTANYDSMAAYPFNSGLLTPAFPSPPAPYNTHLVPFPEEEPTSPQTAVSDQDNNHSSSSSSPSSSSFSSSPSSSSPNGPKKYRCTDPKCKSPPEKRVFDQPCQLRKHQNNHTRPRKCPYCKDFEGGAEFKDLARHVRRKHADEARDDKKFWKEMVNCPRCAYPMRADNVKRHLKVCDGWGC</sequence>
<comment type="caution">
    <text evidence="2">The sequence shown here is derived from an EMBL/GenBank/DDBJ whole genome shotgun (WGS) entry which is preliminary data.</text>
</comment>
<dbReference type="EMBL" id="MU856909">
    <property type="protein sequence ID" value="KAK4154568.1"/>
    <property type="molecule type" value="Genomic_DNA"/>
</dbReference>
<name>A0AAN6ZY66_9PEZI</name>
<dbReference type="AlphaFoldDB" id="A0AAN6ZY66"/>
<feature type="compositionally biased region" description="Polar residues" evidence="1">
    <location>
        <begin position="82"/>
        <end position="95"/>
    </location>
</feature>
<proteinExistence type="predicted"/>
<organism evidence="2 3">
    <name type="scientific">Chaetomidium leptoderma</name>
    <dbReference type="NCBI Taxonomy" id="669021"/>
    <lineage>
        <taxon>Eukaryota</taxon>
        <taxon>Fungi</taxon>
        <taxon>Dikarya</taxon>
        <taxon>Ascomycota</taxon>
        <taxon>Pezizomycotina</taxon>
        <taxon>Sordariomycetes</taxon>
        <taxon>Sordariomycetidae</taxon>
        <taxon>Sordariales</taxon>
        <taxon>Chaetomiaceae</taxon>
        <taxon>Chaetomidium</taxon>
    </lineage>
</organism>
<evidence type="ECO:0008006" key="4">
    <source>
        <dbReference type="Google" id="ProtNLM"/>
    </source>
</evidence>
<feature type="compositionally biased region" description="Basic and acidic residues" evidence="1">
    <location>
        <begin position="123"/>
        <end position="136"/>
    </location>
</feature>
<feature type="compositionally biased region" description="Low complexity" evidence="1">
    <location>
        <begin position="96"/>
        <end position="116"/>
    </location>
</feature>
<feature type="compositionally biased region" description="Polar residues" evidence="1">
    <location>
        <begin position="24"/>
        <end position="45"/>
    </location>
</feature>
<reference evidence="2" key="1">
    <citation type="journal article" date="2023" name="Mol. Phylogenet. Evol.">
        <title>Genome-scale phylogeny and comparative genomics of the fungal order Sordariales.</title>
        <authorList>
            <person name="Hensen N."/>
            <person name="Bonometti L."/>
            <person name="Westerberg I."/>
            <person name="Brannstrom I.O."/>
            <person name="Guillou S."/>
            <person name="Cros-Aarteil S."/>
            <person name="Calhoun S."/>
            <person name="Haridas S."/>
            <person name="Kuo A."/>
            <person name="Mondo S."/>
            <person name="Pangilinan J."/>
            <person name="Riley R."/>
            <person name="LaButti K."/>
            <person name="Andreopoulos B."/>
            <person name="Lipzen A."/>
            <person name="Chen C."/>
            <person name="Yan M."/>
            <person name="Daum C."/>
            <person name="Ng V."/>
            <person name="Clum A."/>
            <person name="Steindorff A."/>
            <person name="Ohm R.A."/>
            <person name="Martin F."/>
            <person name="Silar P."/>
            <person name="Natvig D.O."/>
            <person name="Lalanne C."/>
            <person name="Gautier V."/>
            <person name="Ament-Velasquez S.L."/>
            <person name="Kruys A."/>
            <person name="Hutchinson M.I."/>
            <person name="Powell A.J."/>
            <person name="Barry K."/>
            <person name="Miller A.N."/>
            <person name="Grigoriev I.V."/>
            <person name="Debuchy R."/>
            <person name="Gladieux P."/>
            <person name="Hiltunen Thoren M."/>
            <person name="Johannesson H."/>
        </authorList>
    </citation>
    <scope>NUCLEOTIDE SEQUENCE</scope>
    <source>
        <strain evidence="2">CBS 538.74</strain>
    </source>
</reference>
<reference evidence="2" key="2">
    <citation type="submission" date="2023-05" db="EMBL/GenBank/DDBJ databases">
        <authorList>
            <consortium name="Lawrence Berkeley National Laboratory"/>
            <person name="Steindorff A."/>
            <person name="Hensen N."/>
            <person name="Bonometti L."/>
            <person name="Westerberg I."/>
            <person name="Brannstrom I.O."/>
            <person name="Guillou S."/>
            <person name="Cros-Aarteil S."/>
            <person name="Calhoun S."/>
            <person name="Haridas S."/>
            <person name="Kuo A."/>
            <person name="Mondo S."/>
            <person name="Pangilinan J."/>
            <person name="Riley R."/>
            <person name="Labutti K."/>
            <person name="Andreopoulos B."/>
            <person name="Lipzen A."/>
            <person name="Chen C."/>
            <person name="Yanf M."/>
            <person name="Daum C."/>
            <person name="Ng V."/>
            <person name="Clum A."/>
            <person name="Ohm R."/>
            <person name="Martin F."/>
            <person name="Silar P."/>
            <person name="Natvig D."/>
            <person name="Lalanne C."/>
            <person name="Gautier V."/>
            <person name="Ament-Velasquez S.L."/>
            <person name="Kruys A."/>
            <person name="Hutchinson M.I."/>
            <person name="Powell A.J."/>
            <person name="Barry K."/>
            <person name="Miller A.N."/>
            <person name="Grigoriev I.V."/>
            <person name="Debuchy R."/>
            <person name="Gladieux P."/>
            <person name="Thoren M.H."/>
            <person name="Johannesson H."/>
        </authorList>
    </citation>
    <scope>NUCLEOTIDE SEQUENCE</scope>
    <source>
        <strain evidence="2">CBS 538.74</strain>
    </source>
</reference>
<keyword evidence="3" id="KW-1185">Reference proteome</keyword>
<gene>
    <name evidence="2" type="ORF">C8A00DRAFT_32692</name>
</gene>
<protein>
    <recommendedName>
        <fullName evidence="4">C2H2-type domain-containing protein</fullName>
    </recommendedName>
</protein>
<feature type="region of interest" description="Disordered" evidence="1">
    <location>
        <begin position="24"/>
        <end position="136"/>
    </location>
</feature>
<evidence type="ECO:0000256" key="1">
    <source>
        <dbReference type="SAM" id="MobiDB-lite"/>
    </source>
</evidence>
<evidence type="ECO:0000313" key="3">
    <source>
        <dbReference type="Proteomes" id="UP001302745"/>
    </source>
</evidence>
<dbReference type="Proteomes" id="UP001302745">
    <property type="component" value="Unassembled WGS sequence"/>
</dbReference>
<evidence type="ECO:0000313" key="2">
    <source>
        <dbReference type="EMBL" id="KAK4154568.1"/>
    </source>
</evidence>
<accession>A0AAN6ZY66</accession>